<evidence type="ECO:0000313" key="3">
    <source>
        <dbReference type="EMBL" id="ASC72620.1"/>
    </source>
</evidence>
<evidence type="ECO:0000313" key="4">
    <source>
        <dbReference type="Proteomes" id="UP000191901"/>
    </source>
</evidence>
<accession>A0A1Z3HQN0</accession>
<gene>
    <name evidence="3" type="primary">cypX</name>
    <name evidence="3" type="ORF">XM38_035780</name>
</gene>
<dbReference type="Gene3D" id="1.10.630.10">
    <property type="entry name" value="Cytochrome P450"/>
    <property type="match status" value="1"/>
</dbReference>
<comment type="similarity">
    <text evidence="1 2">Belongs to the cytochrome P450 family.</text>
</comment>
<dbReference type="PANTHER" id="PTHR46696">
    <property type="entry name" value="P450, PUTATIVE (EUROFUNG)-RELATED"/>
    <property type="match status" value="1"/>
</dbReference>
<reference evidence="3 4" key="1">
    <citation type="journal article" date="2016" name="Biochim. Biophys. Acta">
        <title>Characterization of red-shifted phycobilisomes isolated from the chlorophyll f-containing cyanobacterium Halomicronema hongdechloris.</title>
        <authorList>
            <person name="Li Y."/>
            <person name="Lin Y."/>
            <person name="Garvey C.J."/>
            <person name="Birch D."/>
            <person name="Corkery R.W."/>
            <person name="Loughlin P.C."/>
            <person name="Scheer H."/>
            <person name="Willows R.D."/>
            <person name="Chen M."/>
        </authorList>
    </citation>
    <scope>NUCLEOTIDE SEQUENCE [LARGE SCALE GENOMIC DNA]</scope>
    <source>
        <strain evidence="3 4">C2206</strain>
    </source>
</reference>
<dbReference type="GO" id="GO:0020037">
    <property type="term" value="F:heme binding"/>
    <property type="evidence" value="ECO:0007669"/>
    <property type="project" value="InterPro"/>
</dbReference>
<dbReference type="PROSITE" id="PS00086">
    <property type="entry name" value="CYTOCHROME_P450"/>
    <property type="match status" value="1"/>
</dbReference>
<keyword evidence="2" id="KW-0503">Monooxygenase</keyword>
<keyword evidence="2 3" id="KW-0560">Oxidoreductase</keyword>
<dbReference type="STRING" id="1641165.XM38_16260"/>
<keyword evidence="2" id="KW-0349">Heme</keyword>
<dbReference type="GO" id="GO:0004497">
    <property type="term" value="F:monooxygenase activity"/>
    <property type="evidence" value="ECO:0007669"/>
    <property type="project" value="UniProtKB-KW"/>
</dbReference>
<dbReference type="KEGG" id="hhg:XM38_035780"/>
<dbReference type="SUPFAM" id="SSF48264">
    <property type="entry name" value="Cytochrome P450"/>
    <property type="match status" value="1"/>
</dbReference>
<sequence>MVYIAANIPFYEVPIIMSYLEQYDNIPMDRLAEKLQLVNQWIRTEWRPFFQELRENRPIFVTPKFTLVTLFSDVQEVLSRENVFTVKLYASKMDAAVEGPFMLARDNTEINWREKSIMKTMLQPEDLPAVRKMAGDIAKTSLDNHAQAGEIEVVSQLGRYVPVRVCGDYFGFPGPDLESMYRWSRATQTNFFKNLPNDPQIHEAAVQAGREMTTYLTQLLAEKQAQVTQTSPQNLSFGDLLRALLDKLFSGNRSASSSTPPEPNAMDDVFTRLVKTQFADDILFDDKRIVTNMAGLLIGAVETTSQAIVQALEQILLTPTILQEALQAAQANDDETFDRYVWEALRFNPINPLVFRLCEQDYVLAAGTPRETPIPANSLVFACTASAGFDAHELPQPETFSIDRLPYHYMHFGYGHHTCLGKYVGMMQIPETIKQVLLRPGVRLLPGDAGKIDFQGTPFPERFVIAYDR</sequence>
<keyword evidence="4" id="KW-1185">Reference proteome</keyword>
<evidence type="ECO:0000256" key="1">
    <source>
        <dbReference type="ARBA" id="ARBA00010617"/>
    </source>
</evidence>
<dbReference type="EMBL" id="CP021983">
    <property type="protein sequence ID" value="ASC72620.1"/>
    <property type="molecule type" value="Genomic_DNA"/>
</dbReference>
<dbReference type="GO" id="GO:0016705">
    <property type="term" value="F:oxidoreductase activity, acting on paired donors, with incorporation or reduction of molecular oxygen"/>
    <property type="evidence" value="ECO:0007669"/>
    <property type="project" value="InterPro"/>
</dbReference>
<dbReference type="InterPro" id="IPR001128">
    <property type="entry name" value="Cyt_P450"/>
</dbReference>
<keyword evidence="2" id="KW-0479">Metal-binding</keyword>
<proteinExistence type="inferred from homology"/>
<dbReference type="InterPro" id="IPR036396">
    <property type="entry name" value="Cyt_P450_sf"/>
</dbReference>
<organism evidence="3 4">
    <name type="scientific">Halomicronema hongdechloris C2206</name>
    <dbReference type="NCBI Taxonomy" id="1641165"/>
    <lineage>
        <taxon>Bacteria</taxon>
        <taxon>Bacillati</taxon>
        <taxon>Cyanobacteriota</taxon>
        <taxon>Cyanophyceae</taxon>
        <taxon>Nodosilineales</taxon>
        <taxon>Nodosilineaceae</taxon>
        <taxon>Halomicronema</taxon>
    </lineage>
</organism>
<name>A0A1Z3HQN0_9CYAN</name>
<keyword evidence="2" id="KW-0408">Iron</keyword>
<dbReference type="GO" id="GO:0005506">
    <property type="term" value="F:iron ion binding"/>
    <property type="evidence" value="ECO:0007669"/>
    <property type="project" value="InterPro"/>
</dbReference>
<dbReference type="Proteomes" id="UP000191901">
    <property type="component" value="Chromosome"/>
</dbReference>
<dbReference type="PANTHER" id="PTHR46696:SF1">
    <property type="entry name" value="CYTOCHROME P450 YJIB-RELATED"/>
    <property type="match status" value="1"/>
</dbReference>
<dbReference type="InterPro" id="IPR017972">
    <property type="entry name" value="Cyt_P450_CS"/>
</dbReference>
<evidence type="ECO:0000256" key="2">
    <source>
        <dbReference type="RuleBase" id="RU000461"/>
    </source>
</evidence>
<dbReference type="CDD" id="cd20612">
    <property type="entry name" value="CYP_LDS-like_C"/>
    <property type="match status" value="1"/>
</dbReference>
<dbReference type="EC" id="1.14.15.13" evidence="3"/>
<dbReference type="AlphaFoldDB" id="A0A1Z3HQN0"/>
<protein>
    <submittedName>
        <fullName evidence="3">Pulcherriminic acid synthase</fullName>
        <ecNumber evidence="3">1.14.15.13</ecNumber>
    </submittedName>
</protein>
<dbReference type="Pfam" id="PF00067">
    <property type="entry name" value="p450"/>
    <property type="match status" value="1"/>
</dbReference>